<sequence>MSRKQSKANLQIHSHSAGDDGCTHSIPTEPVVNIPVSRFHSLPSGNLGRSISYQSVVIPQDTIASQSSDYPSYDTSVPELNNSSTQLPQDEPWFDPAYIEHLDQTDMAPRQTRISDNPLKRWIPDQDTFVAEDI</sequence>
<feature type="compositionally biased region" description="Polar residues" evidence="1">
    <location>
        <begin position="64"/>
        <end position="88"/>
    </location>
</feature>
<dbReference type="EMBL" id="MU150263">
    <property type="protein sequence ID" value="KAF9463293.1"/>
    <property type="molecule type" value="Genomic_DNA"/>
</dbReference>
<proteinExistence type="predicted"/>
<evidence type="ECO:0000313" key="2">
    <source>
        <dbReference type="EMBL" id="KAF9463293.1"/>
    </source>
</evidence>
<keyword evidence="3" id="KW-1185">Reference proteome</keyword>
<comment type="caution">
    <text evidence="2">The sequence shown here is derived from an EMBL/GenBank/DDBJ whole genome shotgun (WGS) entry which is preliminary data.</text>
</comment>
<feature type="region of interest" description="Disordered" evidence="1">
    <location>
        <begin position="1"/>
        <end position="26"/>
    </location>
</feature>
<feature type="region of interest" description="Disordered" evidence="1">
    <location>
        <begin position="64"/>
        <end position="92"/>
    </location>
</feature>
<gene>
    <name evidence="2" type="ORF">BDZ94DRAFT_1308816</name>
</gene>
<evidence type="ECO:0000313" key="3">
    <source>
        <dbReference type="Proteomes" id="UP000807353"/>
    </source>
</evidence>
<reference evidence="2" key="1">
    <citation type="submission" date="2020-11" db="EMBL/GenBank/DDBJ databases">
        <authorList>
            <consortium name="DOE Joint Genome Institute"/>
            <person name="Ahrendt S."/>
            <person name="Riley R."/>
            <person name="Andreopoulos W."/>
            <person name="Labutti K."/>
            <person name="Pangilinan J."/>
            <person name="Ruiz-Duenas F.J."/>
            <person name="Barrasa J.M."/>
            <person name="Sanchez-Garcia M."/>
            <person name="Camarero S."/>
            <person name="Miyauchi S."/>
            <person name="Serrano A."/>
            <person name="Linde D."/>
            <person name="Babiker R."/>
            <person name="Drula E."/>
            <person name="Ayuso-Fernandez I."/>
            <person name="Pacheco R."/>
            <person name="Padilla G."/>
            <person name="Ferreira P."/>
            <person name="Barriuso J."/>
            <person name="Kellner H."/>
            <person name="Castanera R."/>
            <person name="Alfaro M."/>
            <person name="Ramirez L."/>
            <person name="Pisabarro A.G."/>
            <person name="Kuo A."/>
            <person name="Tritt A."/>
            <person name="Lipzen A."/>
            <person name="He G."/>
            <person name="Yan M."/>
            <person name="Ng V."/>
            <person name="Cullen D."/>
            <person name="Martin F."/>
            <person name="Rosso M.-N."/>
            <person name="Henrissat B."/>
            <person name="Hibbett D."/>
            <person name="Martinez A.T."/>
            <person name="Grigoriev I.V."/>
        </authorList>
    </citation>
    <scope>NUCLEOTIDE SEQUENCE</scope>
    <source>
        <strain evidence="2">CBS 247.69</strain>
    </source>
</reference>
<accession>A0A9P5Y4S7</accession>
<name>A0A9P5Y4S7_9AGAR</name>
<protein>
    <submittedName>
        <fullName evidence="2">Uncharacterized protein</fullName>
    </submittedName>
</protein>
<evidence type="ECO:0000256" key="1">
    <source>
        <dbReference type="SAM" id="MobiDB-lite"/>
    </source>
</evidence>
<dbReference type="AlphaFoldDB" id="A0A9P5Y4S7"/>
<organism evidence="2 3">
    <name type="scientific">Collybia nuda</name>
    <dbReference type="NCBI Taxonomy" id="64659"/>
    <lineage>
        <taxon>Eukaryota</taxon>
        <taxon>Fungi</taxon>
        <taxon>Dikarya</taxon>
        <taxon>Basidiomycota</taxon>
        <taxon>Agaricomycotina</taxon>
        <taxon>Agaricomycetes</taxon>
        <taxon>Agaricomycetidae</taxon>
        <taxon>Agaricales</taxon>
        <taxon>Tricholomatineae</taxon>
        <taxon>Clitocybaceae</taxon>
        <taxon>Collybia</taxon>
    </lineage>
</organism>
<dbReference type="Proteomes" id="UP000807353">
    <property type="component" value="Unassembled WGS sequence"/>
</dbReference>